<keyword evidence="3" id="KW-0503">Monooxygenase</keyword>
<keyword evidence="6" id="KW-1185">Reference proteome</keyword>
<accession>A0ABR2ZQQ2</accession>
<protein>
    <submittedName>
        <fullName evidence="5">Uncharacterized protein</fullName>
    </submittedName>
</protein>
<evidence type="ECO:0000256" key="2">
    <source>
        <dbReference type="ARBA" id="ARBA00023002"/>
    </source>
</evidence>
<evidence type="ECO:0000256" key="1">
    <source>
        <dbReference type="ARBA" id="ARBA00007992"/>
    </source>
</evidence>
<evidence type="ECO:0000256" key="3">
    <source>
        <dbReference type="ARBA" id="ARBA00023033"/>
    </source>
</evidence>
<dbReference type="EMBL" id="JBBXMP010000084">
    <property type="protein sequence ID" value="KAL0063329.1"/>
    <property type="molecule type" value="Genomic_DNA"/>
</dbReference>
<organism evidence="5 6">
    <name type="scientific">Marasmius tenuissimus</name>
    <dbReference type="NCBI Taxonomy" id="585030"/>
    <lineage>
        <taxon>Eukaryota</taxon>
        <taxon>Fungi</taxon>
        <taxon>Dikarya</taxon>
        <taxon>Basidiomycota</taxon>
        <taxon>Agaricomycotina</taxon>
        <taxon>Agaricomycetes</taxon>
        <taxon>Agaricomycetidae</taxon>
        <taxon>Agaricales</taxon>
        <taxon>Marasmiineae</taxon>
        <taxon>Marasmiaceae</taxon>
        <taxon>Marasmius</taxon>
    </lineage>
</organism>
<gene>
    <name evidence="5" type="ORF">AAF712_009824</name>
</gene>
<name>A0ABR2ZQQ2_9AGAR</name>
<comment type="caution">
    <text evidence="5">The sequence shown here is derived from an EMBL/GenBank/DDBJ whole genome shotgun (WGS) entry which is preliminary data.</text>
</comment>
<dbReference type="InterPro" id="IPR036188">
    <property type="entry name" value="FAD/NAD-bd_sf"/>
</dbReference>
<feature type="region of interest" description="Disordered" evidence="4">
    <location>
        <begin position="52"/>
        <end position="96"/>
    </location>
</feature>
<dbReference type="InterPro" id="IPR050493">
    <property type="entry name" value="FAD-dep_Monooxygenase_BioMet"/>
</dbReference>
<sequence length="124" mass="13967">MAVEDAAVLGVLFSKIESVTEIPDLLRAYQVIRAPRTAATLHASLLNRTTFHLPDGADQERRDQSMKASMEDALRRDTRSEHVGNANQWADRQKNGEQFDYDAEEAARAWLKSEDAIQQAQVKL</sequence>
<keyword evidence="2" id="KW-0560">Oxidoreductase</keyword>
<evidence type="ECO:0000313" key="6">
    <source>
        <dbReference type="Proteomes" id="UP001437256"/>
    </source>
</evidence>
<dbReference type="Gene3D" id="3.50.50.60">
    <property type="entry name" value="FAD/NAD(P)-binding domain"/>
    <property type="match status" value="1"/>
</dbReference>
<dbReference type="PANTHER" id="PTHR13789:SF309">
    <property type="entry name" value="PUTATIVE (AFU_ORTHOLOGUE AFUA_6G14510)-RELATED"/>
    <property type="match status" value="1"/>
</dbReference>
<reference evidence="5 6" key="1">
    <citation type="submission" date="2024-05" db="EMBL/GenBank/DDBJ databases">
        <title>A draft genome resource for the thread blight pathogen Marasmius tenuissimus strain MS-2.</title>
        <authorList>
            <person name="Yulfo-Soto G.E."/>
            <person name="Baruah I.K."/>
            <person name="Amoako-Attah I."/>
            <person name="Bukari Y."/>
            <person name="Meinhardt L.W."/>
            <person name="Bailey B.A."/>
            <person name="Cohen S.P."/>
        </authorList>
    </citation>
    <scope>NUCLEOTIDE SEQUENCE [LARGE SCALE GENOMIC DNA]</scope>
    <source>
        <strain evidence="5 6">MS-2</strain>
    </source>
</reference>
<comment type="similarity">
    <text evidence="1">Belongs to the paxM FAD-dependent monooxygenase family.</text>
</comment>
<evidence type="ECO:0000313" key="5">
    <source>
        <dbReference type="EMBL" id="KAL0063329.1"/>
    </source>
</evidence>
<dbReference type="Proteomes" id="UP001437256">
    <property type="component" value="Unassembled WGS sequence"/>
</dbReference>
<evidence type="ECO:0000256" key="4">
    <source>
        <dbReference type="SAM" id="MobiDB-lite"/>
    </source>
</evidence>
<proteinExistence type="inferred from homology"/>
<feature type="compositionally biased region" description="Basic and acidic residues" evidence="4">
    <location>
        <begin position="58"/>
        <end position="82"/>
    </location>
</feature>
<dbReference type="PANTHER" id="PTHR13789">
    <property type="entry name" value="MONOOXYGENASE"/>
    <property type="match status" value="1"/>
</dbReference>